<dbReference type="InterPro" id="IPR000725">
    <property type="entry name" value="Olfact_rcpt"/>
</dbReference>
<evidence type="ECO:0000256" key="7">
    <source>
        <dbReference type="ARBA" id="ARBA00023040"/>
    </source>
</evidence>
<feature type="domain" description="G-protein coupled receptors family 1 profile" evidence="13">
    <location>
        <begin position="41"/>
        <end position="291"/>
    </location>
</feature>
<dbReference type="InterPro" id="IPR000276">
    <property type="entry name" value="GPCR_Rhodpsn"/>
</dbReference>
<evidence type="ECO:0000256" key="4">
    <source>
        <dbReference type="ARBA" id="ARBA00022692"/>
    </source>
</evidence>
<keyword evidence="3 12" id="KW-0716">Sensory transduction</keyword>
<keyword evidence="6 12" id="KW-1133">Transmembrane helix</keyword>
<evidence type="ECO:0000259" key="13">
    <source>
        <dbReference type="PROSITE" id="PS50262"/>
    </source>
</evidence>
<feature type="transmembrane region" description="Helical" evidence="12">
    <location>
        <begin position="99"/>
        <end position="120"/>
    </location>
</feature>
<keyword evidence="15" id="KW-1185">Reference proteome</keyword>
<keyword evidence="7 11" id="KW-0297">G-protein coupled receptor</keyword>
<dbReference type="Pfam" id="PF13853">
    <property type="entry name" value="7tm_4"/>
    <property type="match status" value="1"/>
</dbReference>
<reference evidence="14" key="2">
    <citation type="submission" date="2025-09" db="UniProtKB">
        <authorList>
            <consortium name="Ensembl"/>
        </authorList>
    </citation>
    <scope>IDENTIFICATION</scope>
</reference>
<dbReference type="PRINTS" id="PR00237">
    <property type="entry name" value="GPCRRHODOPSN"/>
</dbReference>
<organism evidence="14 15">
    <name type="scientific">Sphenodon punctatus</name>
    <name type="common">Tuatara</name>
    <name type="synonym">Hatteria punctata</name>
    <dbReference type="NCBI Taxonomy" id="8508"/>
    <lineage>
        <taxon>Eukaryota</taxon>
        <taxon>Metazoa</taxon>
        <taxon>Chordata</taxon>
        <taxon>Craniata</taxon>
        <taxon>Vertebrata</taxon>
        <taxon>Euteleostomi</taxon>
        <taxon>Lepidosauria</taxon>
        <taxon>Sphenodontia</taxon>
        <taxon>Sphenodontidae</taxon>
        <taxon>Sphenodon</taxon>
    </lineage>
</organism>
<keyword evidence="8 12" id="KW-0472">Membrane</keyword>
<accession>A0A8D0L4H8</accession>
<dbReference type="Ensembl" id="ENSSPUT00000007428.1">
    <property type="protein sequence ID" value="ENSSPUP00000006975.1"/>
    <property type="gene ID" value="ENSSPUG00000005375.1"/>
</dbReference>
<dbReference type="GO" id="GO:0004984">
    <property type="term" value="F:olfactory receptor activity"/>
    <property type="evidence" value="ECO:0007669"/>
    <property type="project" value="InterPro"/>
</dbReference>
<keyword evidence="2 12" id="KW-1003">Cell membrane</keyword>
<keyword evidence="5 12" id="KW-0552">Olfaction</keyword>
<dbReference type="FunFam" id="1.20.1070.10:FF:000005">
    <property type="entry name" value="Olfactory receptor"/>
    <property type="match status" value="1"/>
</dbReference>
<feature type="transmembrane region" description="Helical" evidence="12">
    <location>
        <begin position="198"/>
        <end position="222"/>
    </location>
</feature>
<name>A0A8D0L4H8_SPHPU</name>
<evidence type="ECO:0000313" key="15">
    <source>
        <dbReference type="Proteomes" id="UP000694392"/>
    </source>
</evidence>
<dbReference type="InterPro" id="IPR017452">
    <property type="entry name" value="GPCR_Rhodpsn_7TM"/>
</dbReference>
<evidence type="ECO:0000313" key="14">
    <source>
        <dbReference type="Ensembl" id="ENSSPUP00000006975.1"/>
    </source>
</evidence>
<protein>
    <recommendedName>
        <fullName evidence="12">Olfactory receptor</fullName>
    </recommendedName>
</protein>
<dbReference type="PRINTS" id="PR00245">
    <property type="entry name" value="OLFACTORYR"/>
</dbReference>
<evidence type="ECO:0000256" key="11">
    <source>
        <dbReference type="RuleBase" id="RU000688"/>
    </source>
</evidence>
<sequence length="312" mass="35131">MGRYNQTIVTEFIFLGFSCQRCTNLCLFLLFLTIYLITLAGNTIIIVAIRLDPWLSTPMYFFLSNLSFLDICYTTSVVPQMLTHFLTEHRAISFRRCTAQLYVSLSLGGIEFLLLATMAYDRYVAICRPLRYTTIMNKRVCIQMVVASWMGGLLNSLVQTMFTLRSHFCNSKVIINHFVCEVLAVIRVACSDTYINEISIVVAGVIVLLVPCFTVLLSYVYIITSILHIRSSEGRHKAFSTCASHLTVVSLCYGTAIFAYMRPKGNMSPSQDKMVTLFYAVITPMLNPIIYSLRNKDVKGALSKAVGKGKNQ</sequence>
<dbReference type="PANTHER" id="PTHR26453">
    <property type="entry name" value="OLFACTORY RECEPTOR"/>
    <property type="match status" value="1"/>
</dbReference>
<dbReference type="AlphaFoldDB" id="A0A8D0L4H8"/>
<evidence type="ECO:0000256" key="12">
    <source>
        <dbReference type="RuleBase" id="RU363047"/>
    </source>
</evidence>
<dbReference type="GO" id="GO:0005886">
    <property type="term" value="C:plasma membrane"/>
    <property type="evidence" value="ECO:0007669"/>
    <property type="project" value="UniProtKB-SubCell"/>
</dbReference>
<feature type="transmembrane region" description="Helical" evidence="12">
    <location>
        <begin position="27"/>
        <end position="48"/>
    </location>
</feature>
<dbReference type="PROSITE" id="PS00237">
    <property type="entry name" value="G_PROTEIN_RECEP_F1_1"/>
    <property type="match status" value="1"/>
</dbReference>
<keyword evidence="4 11" id="KW-0812">Transmembrane</keyword>
<comment type="subcellular location">
    <subcellularLocation>
        <location evidence="1 12">Cell membrane</location>
        <topology evidence="1 12">Multi-pass membrane protein</topology>
    </subcellularLocation>
</comment>
<comment type="similarity">
    <text evidence="11">Belongs to the G-protein coupled receptor 1 family.</text>
</comment>
<feature type="transmembrane region" description="Helical" evidence="12">
    <location>
        <begin position="243"/>
        <end position="262"/>
    </location>
</feature>
<dbReference type="GO" id="GO:0004930">
    <property type="term" value="F:G protein-coupled receptor activity"/>
    <property type="evidence" value="ECO:0007669"/>
    <property type="project" value="UniProtKB-KW"/>
</dbReference>
<dbReference type="Proteomes" id="UP000694392">
    <property type="component" value="Unplaced"/>
</dbReference>
<evidence type="ECO:0000256" key="2">
    <source>
        <dbReference type="ARBA" id="ARBA00022475"/>
    </source>
</evidence>
<evidence type="ECO:0000256" key="3">
    <source>
        <dbReference type="ARBA" id="ARBA00022606"/>
    </source>
</evidence>
<evidence type="ECO:0000256" key="6">
    <source>
        <dbReference type="ARBA" id="ARBA00022989"/>
    </source>
</evidence>
<evidence type="ECO:0000256" key="9">
    <source>
        <dbReference type="ARBA" id="ARBA00023170"/>
    </source>
</evidence>
<evidence type="ECO:0000256" key="10">
    <source>
        <dbReference type="ARBA" id="ARBA00023224"/>
    </source>
</evidence>
<dbReference type="Gene3D" id="1.20.1070.10">
    <property type="entry name" value="Rhodopsin 7-helix transmembrane proteins"/>
    <property type="match status" value="1"/>
</dbReference>
<keyword evidence="10 11" id="KW-0807">Transducer</keyword>
<dbReference type="SUPFAM" id="SSF81321">
    <property type="entry name" value="Family A G protein-coupled receptor-like"/>
    <property type="match status" value="1"/>
</dbReference>
<feature type="transmembrane region" description="Helical" evidence="12">
    <location>
        <begin position="274"/>
        <end position="293"/>
    </location>
</feature>
<dbReference type="GeneTree" id="ENSGT01140000282496"/>
<feature type="transmembrane region" description="Helical" evidence="12">
    <location>
        <begin position="140"/>
        <end position="158"/>
    </location>
</feature>
<keyword evidence="9 11" id="KW-0675">Receptor</keyword>
<dbReference type="OMA" id="FIDHIFC"/>
<evidence type="ECO:0000256" key="5">
    <source>
        <dbReference type="ARBA" id="ARBA00022725"/>
    </source>
</evidence>
<evidence type="ECO:0000256" key="8">
    <source>
        <dbReference type="ARBA" id="ARBA00023136"/>
    </source>
</evidence>
<reference evidence="14" key="1">
    <citation type="submission" date="2025-08" db="UniProtKB">
        <authorList>
            <consortium name="Ensembl"/>
        </authorList>
    </citation>
    <scope>IDENTIFICATION</scope>
</reference>
<evidence type="ECO:0000256" key="1">
    <source>
        <dbReference type="ARBA" id="ARBA00004651"/>
    </source>
</evidence>
<proteinExistence type="inferred from homology"/>
<dbReference type="PROSITE" id="PS50262">
    <property type="entry name" value="G_PROTEIN_RECEP_F1_2"/>
    <property type="match status" value="1"/>
</dbReference>